<name>A0A6P2C574_9ACTN</name>
<comment type="caution">
    <text evidence="1">The sequence shown here is derived from an EMBL/GenBank/DDBJ whole genome shotgun (WGS) entry which is preliminary data.</text>
</comment>
<accession>A0A6P2C574</accession>
<evidence type="ECO:0000313" key="2">
    <source>
        <dbReference type="Proteomes" id="UP000460272"/>
    </source>
</evidence>
<sequence>MAEGAAWCPNCCWHYSFSDVWVEPHPFRSGGPTLWFGGQRMHPALLRRLVRWGSGFNPLGTPSADDLAALRDGLIAAGRSLGSIEMIGGIRGRFPAPDAVADLDEALSSLPGQLAAGFGTICFKPSMYIDDAREVGALCRLLVRRVAEIA</sequence>
<dbReference type="RefSeq" id="WP_145853346.1">
    <property type="nucleotide sequence ID" value="NZ_RPFW01000002.1"/>
</dbReference>
<dbReference type="AlphaFoldDB" id="A0A6P2C574"/>
<gene>
    <name evidence="1" type="ORF">EAS64_14165</name>
</gene>
<dbReference type="Gene3D" id="3.20.20.30">
    <property type="entry name" value="Luciferase-like domain"/>
    <property type="match status" value="1"/>
</dbReference>
<keyword evidence="2" id="KW-1185">Reference proteome</keyword>
<dbReference type="SUPFAM" id="SSF51679">
    <property type="entry name" value="Bacterial luciferase-like"/>
    <property type="match status" value="1"/>
</dbReference>
<reference evidence="1 2" key="1">
    <citation type="submission" date="2018-11" db="EMBL/GenBank/DDBJ databases">
        <title>Trebonia kvetii gen.nov., sp.nov., a novel acidophilic actinobacterium, and proposal of the new actinobacterial family Treboniaceae fam. nov.</title>
        <authorList>
            <person name="Rapoport D."/>
            <person name="Sagova-Mareckova M."/>
            <person name="Sedlacek I."/>
            <person name="Provaznik J."/>
            <person name="Kralova S."/>
            <person name="Pavlinic D."/>
            <person name="Benes V."/>
            <person name="Kopecky J."/>
        </authorList>
    </citation>
    <scope>NUCLEOTIDE SEQUENCE [LARGE SCALE GENOMIC DNA]</scope>
    <source>
        <strain evidence="1 2">15Tr583</strain>
    </source>
</reference>
<proteinExistence type="predicted"/>
<evidence type="ECO:0008006" key="3">
    <source>
        <dbReference type="Google" id="ProtNLM"/>
    </source>
</evidence>
<dbReference type="EMBL" id="RPFW01000002">
    <property type="protein sequence ID" value="TVZ05645.1"/>
    <property type="molecule type" value="Genomic_DNA"/>
</dbReference>
<protein>
    <recommendedName>
        <fullName evidence="3">LLM class flavin-dependent oxidoreductase</fullName>
    </recommendedName>
</protein>
<evidence type="ECO:0000313" key="1">
    <source>
        <dbReference type="EMBL" id="TVZ05645.1"/>
    </source>
</evidence>
<dbReference type="OrthoDB" id="3206024at2"/>
<dbReference type="GO" id="GO:0016705">
    <property type="term" value="F:oxidoreductase activity, acting on paired donors, with incorporation or reduction of molecular oxygen"/>
    <property type="evidence" value="ECO:0007669"/>
    <property type="project" value="InterPro"/>
</dbReference>
<dbReference type="InterPro" id="IPR036661">
    <property type="entry name" value="Luciferase-like_sf"/>
</dbReference>
<organism evidence="1 2">
    <name type="scientific">Trebonia kvetii</name>
    <dbReference type="NCBI Taxonomy" id="2480626"/>
    <lineage>
        <taxon>Bacteria</taxon>
        <taxon>Bacillati</taxon>
        <taxon>Actinomycetota</taxon>
        <taxon>Actinomycetes</taxon>
        <taxon>Streptosporangiales</taxon>
        <taxon>Treboniaceae</taxon>
        <taxon>Trebonia</taxon>
    </lineage>
</organism>
<dbReference type="Proteomes" id="UP000460272">
    <property type="component" value="Unassembled WGS sequence"/>
</dbReference>